<evidence type="ECO:0000259" key="1">
    <source>
        <dbReference type="PROSITE" id="PS50904"/>
    </source>
</evidence>
<accession>A0A9W6WAR6</accession>
<evidence type="ECO:0000313" key="3">
    <source>
        <dbReference type="Proteomes" id="UP001165120"/>
    </source>
</evidence>
<sequence length="229" mass="26493">MKLFTSNQTFNYPWGQVTAANWQKYPNEYSTQVVAVDVLRREFDDEKGLLTTERLITCKQPIPSWLRMIVGAQECSYVREVSIVDREQQTLVMRSCNLTYNNLLRVYETVIYKPDSNEPNNKTNFKQFAEITAYASFKRICDKLEDWSVERFGQNAKKGKLGFESVLEFLDAKWRESGMLIDEVTGKTSEVLLEMSDKTNEVLHEVSTNTTTVLEEVTSKVTSGIFKKY</sequence>
<dbReference type="EMBL" id="BSXN01001343">
    <property type="protein sequence ID" value="GME72706.1"/>
    <property type="molecule type" value="Genomic_DNA"/>
</dbReference>
<dbReference type="AlphaFoldDB" id="A0A9W6WAR6"/>
<evidence type="ECO:0000313" key="2">
    <source>
        <dbReference type="EMBL" id="GME72706.1"/>
    </source>
</evidence>
<reference evidence="2" key="1">
    <citation type="submission" date="2023-04" db="EMBL/GenBank/DDBJ databases">
        <title>Candida boidinii NBRC 10035.</title>
        <authorList>
            <person name="Ichikawa N."/>
            <person name="Sato H."/>
            <person name="Tonouchi N."/>
        </authorList>
    </citation>
    <scope>NUCLEOTIDE SEQUENCE</scope>
    <source>
        <strain evidence="2">NBRC 10035</strain>
    </source>
</reference>
<dbReference type="InterPro" id="IPR037365">
    <property type="entry name" value="Slowmo/Ups"/>
</dbReference>
<dbReference type="OrthoDB" id="407630at2759"/>
<dbReference type="PANTHER" id="PTHR11158">
    <property type="entry name" value="MSF1/PX19 RELATED"/>
    <property type="match status" value="1"/>
</dbReference>
<dbReference type="GO" id="GO:0005758">
    <property type="term" value="C:mitochondrial intermembrane space"/>
    <property type="evidence" value="ECO:0007669"/>
    <property type="project" value="InterPro"/>
</dbReference>
<organism evidence="2 3">
    <name type="scientific">Candida boidinii</name>
    <name type="common">Yeast</name>
    <dbReference type="NCBI Taxonomy" id="5477"/>
    <lineage>
        <taxon>Eukaryota</taxon>
        <taxon>Fungi</taxon>
        <taxon>Dikarya</taxon>
        <taxon>Ascomycota</taxon>
        <taxon>Saccharomycotina</taxon>
        <taxon>Pichiomycetes</taxon>
        <taxon>Pichiales</taxon>
        <taxon>Pichiaceae</taxon>
        <taxon>Ogataea</taxon>
        <taxon>Ogataea/Candida clade</taxon>
    </lineage>
</organism>
<dbReference type="Proteomes" id="UP001165120">
    <property type="component" value="Unassembled WGS sequence"/>
</dbReference>
<feature type="domain" description="PRELI/MSF1" evidence="1">
    <location>
        <begin position="1"/>
        <end position="175"/>
    </location>
</feature>
<dbReference type="Pfam" id="PF04707">
    <property type="entry name" value="PRELI"/>
    <property type="match status" value="1"/>
</dbReference>
<proteinExistence type="predicted"/>
<dbReference type="InterPro" id="IPR006797">
    <property type="entry name" value="PRELI/MSF1_dom"/>
</dbReference>
<comment type="caution">
    <text evidence="2">The sequence shown here is derived from an EMBL/GenBank/DDBJ whole genome shotgun (WGS) entry which is preliminary data.</text>
</comment>
<gene>
    <name evidence="2" type="ORF">Cboi02_000372800</name>
</gene>
<dbReference type="PROSITE" id="PS50904">
    <property type="entry name" value="PRELI_MSF1"/>
    <property type="match status" value="1"/>
</dbReference>
<name>A0A9W6WAR6_CANBO</name>
<protein>
    <submittedName>
        <fullName evidence="2">Unnamed protein product</fullName>
    </submittedName>
</protein>
<keyword evidence="3" id="KW-1185">Reference proteome</keyword>